<dbReference type="InterPro" id="IPR027528">
    <property type="entry name" value="eIF3m"/>
</dbReference>
<dbReference type="InterPro" id="IPR045237">
    <property type="entry name" value="COPS7/eIF3m"/>
</dbReference>
<dbReference type="InterPro" id="IPR036390">
    <property type="entry name" value="WH_DNA-bd_sf"/>
</dbReference>
<comment type="similarity">
    <text evidence="5">Belongs to the eIF-3 subunit M family.</text>
</comment>
<dbReference type="AlphaFoldDB" id="A0A9P0FFM9"/>
<keyword evidence="4 5" id="KW-0648">Protein biosynthesis</keyword>
<dbReference type="EMBL" id="OV121134">
    <property type="protein sequence ID" value="CAH0552627.1"/>
    <property type="molecule type" value="Genomic_DNA"/>
</dbReference>
<evidence type="ECO:0000256" key="3">
    <source>
        <dbReference type="ARBA" id="ARBA00022540"/>
    </source>
</evidence>
<accession>A0A9P0FFM9</accession>
<dbReference type="GO" id="GO:0033290">
    <property type="term" value="C:eukaryotic 48S preinitiation complex"/>
    <property type="evidence" value="ECO:0007669"/>
    <property type="project" value="UniProtKB-UniRule"/>
</dbReference>
<dbReference type="HAMAP" id="MF_03012">
    <property type="entry name" value="eIF3m"/>
    <property type="match status" value="1"/>
</dbReference>
<reference evidence="8" key="1">
    <citation type="submission" date="2021-12" db="EMBL/GenBank/DDBJ databases">
        <authorList>
            <person name="King R."/>
        </authorList>
    </citation>
    <scope>NUCLEOTIDE SEQUENCE</scope>
</reference>
<proteinExistence type="inferred from homology"/>
<keyword evidence="2 5" id="KW-0963">Cytoplasm</keyword>
<evidence type="ECO:0000256" key="1">
    <source>
        <dbReference type="ARBA" id="ARBA00008482"/>
    </source>
</evidence>
<dbReference type="SUPFAM" id="SSF46785">
    <property type="entry name" value="Winged helix' DNA-binding domain"/>
    <property type="match status" value="1"/>
</dbReference>
<keyword evidence="6" id="KW-1133">Transmembrane helix</keyword>
<keyword evidence="3 5" id="KW-0396">Initiation factor</keyword>
<dbReference type="Proteomes" id="UP001154078">
    <property type="component" value="Chromosome 3"/>
</dbReference>
<evidence type="ECO:0000259" key="7">
    <source>
        <dbReference type="SMART" id="SM00088"/>
    </source>
</evidence>
<keyword evidence="6" id="KW-0472">Membrane</keyword>
<keyword evidence="6" id="KW-0812">Transmembrane</keyword>
<dbReference type="PANTHER" id="PTHR15350:SF2">
    <property type="entry name" value="EUKARYOTIC TRANSLATION INITIATION FACTOR 3 SUBUNIT M"/>
    <property type="match status" value="1"/>
</dbReference>
<comment type="similarity">
    <text evidence="1">Belongs to the CSN7/EIF3M family. CSN7 subfamily.</text>
</comment>
<dbReference type="Pfam" id="PF18005">
    <property type="entry name" value="eIF3m_C_helix"/>
    <property type="match status" value="1"/>
</dbReference>
<evidence type="ECO:0000256" key="4">
    <source>
        <dbReference type="ARBA" id="ARBA00022917"/>
    </source>
</evidence>
<evidence type="ECO:0000256" key="5">
    <source>
        <dbReference type="HAMAP-Rule" id="MF_03012"/>
    </source>
</evidence>
<evidence type="ECO:0000313" key="8">
    <source>
        <dbReference type="EMBL" id="CAH0552627.1"/>
    </source>
</evidence>
<dbReference type="InterPro" id="IPR040750">
    <property type="entry name" value="eIF3m_C_helix"/>
</dbReference>
<comment type="function">
    <text evidence="5">Component of the eukaryotic translation initiation factor 3 (eIF-3) complex, which is involved in protein synthesis of a specialized repertoire of mRNAs and, together with other initiation factors, stimulates binding of mRNA and methionyl-tRNAi to the 40S ribosome. The eIF-3 complex specifically targets and initiates translation of a subset of mRNAs involved in cell proliferation.</text>
</comment>
<evidence type="ECO:0000313" key="9">
    <source>
        <dbReference type="Proteomes" id="UP001154078"/>
    </source>
</evidence>
<keyword evidence="9" id="KW-1185">Reference proteome</keyword>
<comment type="subcellular location">
    <subcellularLocation>
        <location evidence="5">Cytoplasm</location>
    </subcellularLocation>
</comment>
<gene>
    <name evidence="8" type="ORF">MELIAE_LOCUS4807</name>
</gene>
<dbReference type="OrthoDB" id="10267031at2759"/>
<protein>
    <recommendedName>
        <fullName evidence="5">Eukaryotic translation initiation factor 3 subunit M</fullName>
        <shortName evidence="5">eIF3m</shortName>
    </recommendedName>
</protein>
<evidence type="ECO:0000256" key="2">
    <source>
        <dbReference type="ARBA" id="ARBA00022490"/>
    </source>
</evidence>
<sequence length="427" mass="49138">MSIADSCQKVSVKFHILFAAGVVFLGWCCIDRKYFVKTQLLVFKMHVLPVFIDISLEDQAQELRVYLKSLGAEITDEKSPKGIEDDLHKIIGVCEACFKEGQDSEVEMVLNDIVSIMVSIPLERSENIILAFCEKLTKAHSQKLGNVCLKALWLLFQSLDERSPMRYHVYYHLIMIAKQTDQVRSVFQDVEHLKQQFSLCVPSSEQLQKLYRLLHEVLVESNQSEHAAKVMIELLGTYTDKNAAQAREDAINCIATALADPNTFLLDPLFSLKPVKFLEGELIHDLLNIFVNDNLAAYLKFYAEHKDFIQKQNLNHEQNMKKMRLLSFMQLAETNPEIEFDVIEKELQIKAEEVESFIIEVLKTKLVRARMDQASRKVFVSSTMHRTFGRAQWQQLRDLLHSWKANIGSIQDGMKNVTQAQIELINQ</sequence>
<dbReference type="Pfam" id="PF01399">
    <property type="entry name" value="PCI"/>
    <property type="match status" value="1"/>
</dbReference>
<feature type="domain" description="PCI" evidence="7">
    <location>
        <begin position="314"/>
        <end position="403"/>
    </location>
</feature>
<dbReference type="SMART" id="SM00088">
    <property type="entry name" value="PINT"/>
    <property type="match status" value="1"/>
</dbReference>
<feature type="transmembrane region" description="Helical" evidence="6">
    <location>
        <begin position="12"/>
        <end position="30"/>
    </location>
</feature>
<dbReference type="GO" id="GO:0071541">
    <property type="term" value="C:eukaryotic translation initiation factor 3 complex, eIF3m"/>
    <property type="evidence" value="ECO:0007669"/>
    <property type="project" value="UniProtKB-UniRule"/>
</dbReference>
<comment type="subunit">
    <text evidence="5">Component of the eukaryotic translation initiation factor 3 (eIF-3) complex.</text>
</comment>
<organism evidence="8 9">
    <name type="scientific">Brassicogethes aeneus</name>
    <name type="common">Rape pollen beetle</name>
    <name type="synonym">Meligethes aeneus</name>
    <dbReference type="NCBI Taxonomy" id="1431903"/>
    <lineage>
        <taxon>Eukaryota</taxon>
        <taxon>Metazoa</taxon>
        <taxon>Ecdysozoa</taxon>
        <taxon>Arthropoda</taxon>
        <taxon>Hexapoda</taxon>
        <taxon>Insecta</taxon>
        <taxon>Pterygota</taxon>
        <taxon>Neoptera</taxon>
        <taxon>Endopterygota</taxon>
        <taxon>Coleoptera</taxon>
        <taxon>Polyphaga</taxon>
        <taxon>Cucujiformia</taxon>
        <taxon>Nitidulidae</taxon>
        <taxon>Meligethinae</taxon>
        <taxon>Brassicogethes</taxon>
    </lineage>
</organism>
<dbReference type="PANTHER" id="PTHR15350">
    <property type="entry name" value="COP9 SIGNALOSOME COMPLEX SUBUNIT 7/DENDRITIC CELL PROTEIN GA17"/>
    <property type="match status" value="1"/>
</dbReference>
<dbReference type="GO" id="GO:0001732">
    <property type="term" value="P:formation of cytoplasmic translation initiation complex"/>
    <property type="evidence" value="ECO:0007669"/>
    <property type="project" value="UniProtKB-UniRule"/>
</dbReference>
<dbReference type="GO" id="GO:0016282">
    <property type="term" value="C:eukaryotic 43S preinitiation complex"/>
    <property type="evidence" value="ECO:0007669"/>
    <property type="project" value="UniProtKB-UniRule"/>
</dbReference>
<name>A0A9P0FFM9_BRAAE</name>
<dbReference type="InterPro" id="IPR000717">
    <property type="entry name" value="PCI_dom"/>
</dbReference>
<evidence type="ECO:0000256" key="6">
    <source>
        <dbReference type="SAM" id="Phobius"/>
    </source>
</evidence>
<dbReference type="GO" id="GO:0003743">
    <property type="term" value="F:translation initiation factor activity"/>
    <property type="evidence" value="ECO:0007669"/>
    <property type="project" value="UniProtKB-UniRule"/>
</dbReference>